<proteinExistence type="predicted"/>
<feature type="signal peptide" evidence="1">
    <location>
        <begin position="1"/>
        <end position="25"/>
    </location>
</feature>
<dbReference type="AlphaFoldDB" id="A0A3P8KIJ9"/>
<evidence type="ECO:0000313" key="2">
    <source>
        <dbReference type="EMBL" id="VDR40148.1"/>
    </source>
</evidence>
<keyword evidence="1" id="KW-0732">Signal</keyword>
<name>A0A3P8KIJ9_TSUPA</name>
<accession>A0A3P8KIJ9</accession>
<evidence type="ECO:0000256" key="1">
    <source>
        <dbReference type="SAM" id="SignalP"/>
    </source>
</evidence>
<dbReference type="EMBL" id="LR131273">
    <property type="protein sequence ID" value="VDR40148.1"/>
    <property type="molecule type" value="Genomic_DNA"/>
</dbReference>
<dbReference type="PROSITE" id="PS51257">
    <property type="entry name" value="PROKAR_LIPOPROTEIN"/>
    <property type="match status" value="1"/>
</dbReference>
<sequence>MKRTSKRVTVAFAAIVVVGCTPVRAPSIEVDAVSRIDDSCALPSPPGAALAVFGGGAYGEVPVSWTGGVVESRLRESLGRSAASAGLTDPGPAELSRLRNDVDEAVLATYPERRSVITMKTEVGQSLAAYAVRCDYHVNLHRGGDHFDVTINGGSGRWDIRPVVIDVPSSWSAAPRTAG</sequence>
<evidence type="ECO:0000313" key="3">
    <source>
        <dbReference type="Proteomes" id="UP000271626"/>
    </source>
</evidence>
<dbReference type="Proteomes" id="UP000271626">
    <property type="component" value="Chromosome"/>
</dbReference>
<organism evidence="2 3">
    <name type="scientific">Tsukamurella paurometabola</name>
    <name type="common">Corynebacterium paurometabolum</name>
    <dbReference type="NCBI Taxonomy" id="2061"/>
    <lineage>
        <taxon>Bacteria</taxon>
        <taxon>Bacillati</taxon>
        <taxon>Actinomycetota</taxon>
        <taxon>Actinomycetes</taxon>
        <taxon>Mycobacteriales</taxon>
        <taxon>Tsukamurellaceae</taxon>
        <taxon>Tsukamurella</taxon>
    </lineage>
</organism>
<reference evidence="2 3" key="1">
    <citation type="submission" date="2018-12" db="EMBL/GenBank/DDBJ databases">
        <authorList>
            <consortium name="Pathogen Informatics"/>
        </authorList>
    </citation>
    <scope>NUCLEOTIDE SEQUENCE [LARGE SCALE GENOMIC DNA]</scope>
    <source>
        <strain evidence="2 3">NCTC10741</strain>
    </source>
</reference>
<protein>
    <recommendedName>
        <fullName evidence="4">Lipoprotein</fullName>
    </recommendedName>
</protein>
<feature type="chain" id="PRO_5018318963" description="Lipoprotein" evidence="1">
    <location>
        <begin position="26"/>
        <end position="179"/>
    </location>
</feature>
<evidence type="ECO:0008006" key="4">
    <source>
        <dbReference type="Google" id="ProtNLM"/>
    </source>
</evidence>
<gene>
    <name evidence="2" type="ORF">NCTC10741_03303</name>
</gene>